<proteinExistence type="predicted"/>
<reference evidence="1 2" key="1">
    <citation type="submission" date="2015-12" db="EMBL/GenBank/DDBJ databases">
        <title>Genome sequence of Thalassospira xiamenensis MCCC 1A03005.</title>
        <authorList>
            <person name="Lu L."/>
            <person name="Lai Q."/>
            <person name="Shao Z."/>
            <person name="Qian P."/>
        </authorList>
    </citation>
    <scope>NUCLEOTIDE SEQUENCE [LARGE SCALE GENOMIC DNA]</scope>
    <source>
        <strain evidence="1 2">MCCC 1A03005</strain>
    </source>
</reference>
<organism evidence="1 2">
    <name type="scientific">Thalassospira xiamenensis</name>
    <dbReference type="NCBI Taxonomy" id="220697"/>
    <lineage>
        <taxon>Bacteria</taxon>
        <taxon>Pseudomonadati</taxon>
        <taxon>Pseudomonadota</taxon>
        <taxon>Alphaproteobacteria</taxon>
        <taxon>Rhodospirillales</taxon>
        <taxon>Thalassospiraceae</taxon>
        <taxon>Thalassospira</taxon>
    </lineage>
</organism>
<gene>
    <name evidence="1" type="ORF">AUP40_20090</name>
</gene>
<keyword evidence="2" id="KW-1185">Reference proteome</keyword>
<evidence type="ECO:0000313" key="1">
    <source>
        <dbReference type="EMBL" id="KZD01495.1"/>
    </source>
</evidence>
<name>A0ABR5XZQ7_9PROT</name>
<sequence length="92" mass="10357">MTKYISIAFITANRQHIESPAIGSTLDAINRLQEQLAEQIAVHYDIRWNGRIEHEGDMTDIGYMPNRPGQECPMLLDRADPSGEFGDDEQPG</sequence>
<dbReference type="RefSeq" id="WP_063093903.1">
    <property type="nucleotide sequence ID" value="NZ_DHZG01000027.1"/>
</dbReference>
<dbReference type="Proteomes" id="UP000076167">
    <property type="component" value="Unassembled WGS sequence"/>
</dbReference>
<dbReference type="EMBL" id="LPXL01000035">
    <property type="protein sequence ID" value="KZD01495.1"/>
    <property type="molecule type" value="Genomic_DNA"/>
</dbReference>
<comment type="caution">
    <text evidence="1">The sequence shown here is derived from an EMBL/GenBank/DDBJ whole genome shotgun (WGS) entry which is preliminary data.</text>
</comment>
<accession>A0ABR5XZQ7</accession>
<evidence type="ECO:0000313" key="2">
    <source>
        <dbReference type="Proteomes" id="UP000076167"/>
    </source>
</evidence>
<protein>
    <submittedName>
        <fullName evidence="1">Uncharacterized protein</fullName>
    </submittedName>
</protein>